<evidence type="ECO:0000313" key="4">
    <source>
        <dbReference type="Proteomes" id="UP000598467"/>
    </source>
</evidence>
<sequence>MALFGGAIALSALALSVTLTKSSVGPVEDQLARIFSDPETRAAIPPLPQSKPDDIITGSIAPNHAGAYAGPADRLTTTGQEVLPEPDRPFALSSEETLALAMARRQQEEDEAAAKVALVAELAKGLLRRRLLAARETEGGADSTADGSITVAALEPETEETDTGEITIETDVANAETAPDMTPETAPVPSKRPEVPSWARAKDDDKEKSKGRKTYPQLAYAAPEDPTTTDDSGGGGLFGGLSKVFSGGGGKGGLPGRGSGIAVYDIKSATVYMPDGQKLEAHSGLGHMKDNPNYTKRKNRGPTPPNVYKLVMRESLYHGVEAVRMLPTDRGAMHGRDGMLAHTSLVRGTNGSHGCVAFKNYSRFLAAFKAGKVKKMIVVPDLRELPVYMASL</sequence>
<accession>A0A926S7V5</accession>
<proteinExistence type="predicted"/>
<name>A0A926S7V5_9HYPH</name>
<dbReference type="RefSeq" id="WP_190293414.1">
    <property type="nucleotide sequence ID" value="NZ_JABFCZ010000025.1"/>
</dbReference>
<gene>
    <name evidence="3" type="ORF">HK439_20870</name>
</gene>
<evidence type="ECO:0000259" key="2">
    <source>
        <dbReference type="Pfam" id="PF10908"/>
    </source>
</evidence>
<dbReference type="InterPro" id="IPR021225">
    <property type="entry name" value="Tlde1_dom"/>
</dbReference>
<dbReference type="EMBL" id="JABFCZ010000025">
    <property type="protein sequence ID" value="MBD1548725.1"/>
    <property type="molecule type" value="Genomic_DNA"/>
</dbReference>
<evidence type="ECO:0000256" key="1">
    <source>
        <dbReference type="SAM" id="MobiDB-lite"/>
    </source>
</evidence>
<comment type="caution">
    <text evidence="3">The sequence shown here is derived from an EMBL/GenBank/DDBJ whole genome shotgun (WGS) entry which is preliminary data.</text>
</comment>
<protein>
    <submittedName>
        <fullName evidence="3">DUF2778 domain-containing protein</fullName>
    </submittedName>
</protein>
<evidence type="ECO:0000313" key="3">
    <source>
        <dbReference type="EMBL" id="MBD1548725.1"/>
    </source>
</evidence>
<reference evidence="3" key="1">
    <citation type="submission" date="2020-05" db="EMBL/GenBank/DDBJ databases">
        <title>Identification of trans-AT polyketide cluster in two marine bacteria, producers of a novel glutaramide-containing polyketide sesbanimide D and analogs.</title>
        <authorList>
            <person name="Kacar D."/>
            <person name="Rodriguez P."/>
            <person name="Canedo L."/>
            <person name="Gonzalez E."/>
            <person name="Galan B."/>
            <person name="De La Calle F."/>
            <person name="Garcia J.L."/>
        </authorList>
    </citation>
    <scope>NUCLEOTIDE SEQUENCE</scope>
    <source>
        <strain evidence="3">PHM038</strain>
    </source>
</reference>
<dbReference type="AlphaFoldDB" id="A0A926S7V5"/>
<feature type="region of interest" description="Disordered" evidence="1">
    <location>
        <begin position="175"/>
        <end position="216"/>
    </location>
</feature>
<dbReference type="Pfam" id="PF10908">
    <property type="entry name" value="Tlde1_dom"/>
    <property type="match status" value="1"/>
</dbReference>
<feature type="region of interest" description="Disordered" evidence="1">
    <location>
        <begin position="282"/>
        <end position="305"/>
    </location>
</feature>
<dbReference type="Proteomes" id="UP000598467">
    <property type="component" value="Unassembled WGS sequence"/>
</dbReference>
<feature type="domain" description="Tlde1" evidence="2">
    <location>
        <begin position="278"/>
        <end position="381"/>
    </location>
</feature>
<organism evidence="3 4">
    <name type="scientific">Roseibium aggregatum</name>
    <dbReference type="NCBI Taxonomy" id="187304"/>
    <lineage>
        <taxon>Bacteria</taxon>
        <taxon>Pseudomonadati</taxon>
        <taxon>Pseudomonadota</taxon>
        <taxon>Alphaproteobacteria</taxon>
        <taxon>Hyphomicrobiales</taxon>
        <taxon>Stappiaceae</taxon>
        <taxon>Roseibium</taxon>
    </lineage>
</organism>